<evidence type="ECO:0000256" key="1">
    <source>
        <dbReference type="ARBA" id="ARBA00004651"/>
    </source>
</evidence>
<dbReference type="SUPFAM" id="SSF111418">
    <property type="entry name" value="Hormone receptor domain"/>
    <property type="match status" value="1"/>
</dbReference>
<dbReference type="SUPFAM" id="SSF81321">
    <property type="entry name" value="Family A G protein-coupled receptor-like"/>
    <property type="match status" value="1"/>
</dbReference>
<feature type="transmembrane region" description="Helical" evidence="12">
    <location>
        <begin position="438"/>
        <end position="458"/>
    </location>
</feature>
<keyword evidence="8" id="KW-0675">Receptor</keyword>
<feature type="transmembrane region" description="Helical" evidence="12">
    <location>
        <begin position="413"/>
        <end position="432"/>
    </location>
</feature>
<sequence length="556" mass="62692">MSEALTSLACRHMGAQLSAEAFRSTACAQCLSFIYLITLPFSAILHTQLCPNGLLICPSRDDEPHLCTCSNPSRVFNVPEFALNRSAVTPLEELRLKPPLPDFFPFFTKQCCEAAWDCCQKTQQSRAPNIACPGTWDGWQCFGDSQPGTIEGRCPTYIYGNQKTQFESYEGLIAVKQCTPSGWAMRAETGQEWTDYVGCRIDDESARIKVLAGIIPLVISAIALIPALLILTCFRSLKHQSVFIIHRHLLLSFLLFGVSYLLNFVLFIFDGAPLDHQHTTNHIICRVAFSVQLRFFRLSTFSWMLAEGVYLFRLLRNAFSDESSLMPYKIICWGVPLLITIVYGILRQLFDNEGCWISPSLYHWIEWVYMAPCLVALCTNLLLVTLILYILVKKLRYNPHLEPVQYRKAVRAALMLVPVFGLHFLFTIYRIPSHAHQIINMILDGLQGFAVSIILCYANRSAMECVKKWVGGKRESRKLKEEHKKAVRRCESARSAHKNYETFRTNVHAKSLAESTTLVGALTNGGISLVPDSPDPVPSELPRDSADLRSPLVSKL</sequence>
<dbReference type="Pfam" id="PF02793">
    <property type="entry name" value="HRM"/>
    <property type="match status" value="1"/>
</dbReference>
<feature type="region of interest" description="Disordered" evidence="11">
    <location>
        <begin position="529"/>
        <end position="556"/>
    </location>
</feature>
<dbReference type="InterPro" id="IPR050332">
    <property type="entry name" value="GPCR_2"/>
</dbReference>
<dbReference type="InterPro" id="IPR000832">
    <property type="entry name" value="GPCR_2_secretin-like"/>
</dbReference>
<evidence type="ECO:0000313" key="16">
    <source>
        <dbReference type="WBParaSite" id="MBELARI_LOCUS11288"/>
    </source>
</evidence>
<feature type="transmembrane region" description="Helical" evidence="12">
    <location>
        <begin position="210"/>
        <end position="237"/>
    </location>
</feature>
<evidence type="ECO:0000256" key="5">
    <source>
        <dbReference type="ARBA" id="ARBA00022989"/>
    </source>
</evidence>
<dbReference type="WBParaSite" id="MBELARI_LOCUS11288">
    <property type="protein sequence ID" value="MBELARI_LOCUS11288"/>
    <property type="gene ID" value="MBELARI_LOCUS11288"/>
</dbReference>
<dbReference type="AlphaFoldDB" id="A0AAF3EBH4"/>
<evidence type="ECO:0000256" key="7">
    <source>
        <dbReference type="ARBA" id="ARBA00023136"/>
    </source>
</evidence>
<keyword evidence="9" id="KW-0325">Glycoprotein</keyword>
<keyword evidence="10" id="KW-0807">Transducer</keyword>
<dbReference type="GO" id="GO:0007188">
    <property type="term" value="P:adenylate cyclase-modulating G protein-coupled receptor signaling pathway"/>
    <property type="evidence" value="ECO:0007669"/>
    <property type="project" value="TreeGrafter"/>
</dbReference>
<dbReference type="PANTHER" id="PTHR45620">
    <property type="entry name" value="PDF RECEPTOR-LIKE PROTEIN-RELATED"/>
    <property type="match status" value="1"/>
</dbReference>
<feature type="domain" description="G-protein coupled receptors family 2 profile 2" evidence="14">
    <location>
        <begin position="209"/>
        <end position="459"/>
    </location>
</feature>
<comment type="similarity">
    <text evidence="2">Belongs to the G-protein coupled receptor 2 family.</text>
</comment>
<feature type="transmembrane region" description="Helical" evidence="12">
    <location>
        <begin position="249"/>
        <end position="269"/>
    </location>
</feature>
<feature type="transmembrane region" description="Helical" evidence="12">
    <location>
        <begin position="327"/>
        <end position="347"/>
    </location>
</feature>
<evidence type="ECO:0000256" key="6">
    <source>
        <dbReference type="ARBA" id="ARBA00023040"/>
    </source>
</evidence>
<dbReference type="GO" id="GO:0008528">
    <property type="term" value="F:G protein-coupled peptide receptor activity"/>
    <property type="evidence" value="ECO:0007669"/>
    <property type="project" value="TreeGrafter"/>
</dbReference>
<dbReference type="PROSITE" id="PS00649">
    <property type="entry name" value="G_PROTEIN_RECEP_F2_1"/>
    <property type="match status" value="1"/>
</dbReference>
<dbReference type="Gene3D" id="1.20.1070.10">
    <property type="entry name" value="Rhodopsin 7-helix transmembrane proteins"/>
    <property type="match status" value="1"/>
</dbReference>
<organism evidence="15 16">
    <name type="scientific">Mesorhabditis belari</name>
    <dbReference type="NCBI Taxonomy" id="2138241"/>
    <lineage>
        <taxon>Eukaryota</taxon>
        <taxon>Metazoa</taxon>
        <taxon>Ecdysozoa</taxon>
        <taxon>Nematoda</taxon>
        <taxon>Chromadorea</taxon>
        <taxon>Rhabditida</taxon>
        <taxon>Rhabditina</taxon>
        <taxon>Rhabditomorpha</taxon>
        <taxon>Rhabditoidea</taxon>
        <taxon>Rhabditidae</taxon>
        <taxon>Mesorhabditinae</taxon>
        <taxon>Mesorhabditis</taxon>
    </lineage>
</organism>
<dbReference type="Gene3D" id="4.10.1240.10">
    <property type="entry name" value="GPCR, family 2, extracellular hormone receptor domain"/>
    <property type="match status" value="1"/>
</dbReference>
<comment type="subcellular location">
    <subcellularLocation>
        <location evidence="1">Cell membrane</location>
        <topology evidence="1">Multi-pass membrane protein</topology>
    </subcellularLocation>
</comment>
<evidence type="ECO:0000256" key="10">
    <source>
        <dbReference type="ARBA" id="ARBA00023224"/>
    </source>
</evidence>
<protein>
    <submittedName>
        <fullName evidence="16">Calcitonin receptor</fullName>
    </submittedName>
</protein>
<keyword evidence="3" id="KW-1003">Cell membrane</keyword>
<evidence type="ECO:0000259" key="14">
    <source>
        <dbReference type="PROSITE" id="PS50261"/>
    </source>
</evidence>
<dbReference type="GO" id="GO:0005886">
    <property type="term" value="C:plasma membrane"/>
    <property type="evidence" value="ECO:0007669"/>
    <property type="project" value="UniProtKB-SubCell"/>
</dbReference>
<evidence type="ECO:0000256" key="2">
    <source>
        <dbReference type="ARBA" id="ARBA00005314"/>
    </source>
</evidence>
<evidence type="ECO:0000256" key="9">
    <source>
        <dbReference type="ARBA" id="ARBA00023180"/>
    </source>
</evidence>
<dbReference type="PROSITE" id="PS50261">
    <property type="entry name" value="G_PROTEIN_RECEP_F2_4"/>
    <property type="match status" value="1"/>
</dbReference>
<feature type="transmembrane region" description="Helical" evidence="12">
    <location>
        <begin position="295"/>
        <end position="315"/>
    </location>
</feature>
<dbReference type="InterPro" id="IPR001879">
    <property type="entry name" value="GPCR_2_extracellular_dom"/>
</dbReference>
<evidence type="ECO:0000259" key="13">
    <source>
        <dbReference type="PROSITE" id="PS50227"/>
    </source>
</evidence>
<keyword evidence="4 12" id="KW-0812">Transmembrane</keyword>
<accession>A0AAF3EBH4</accession>
<evidence type="ECO:0000256" key="4">
    <source>
        <dbReference type="ARBA" id="ARBA00022692"/>
    </source>
</evidence>
<reference evidence="16" key="1">
    <citation type="submission" date="2024-02" db="UniProtKB">
        <authorList>
            <consortium name="WormBaseParasite"/>
        </authorList>
    </citation>
    <scope>IDENTIFICATION</scope>
</reference>
<evidence type="ECO:0000256" key="12">
    <source>
        <dbReference type="SAM" id="Phobius"/>
    </source>
</evidence>
<dbReference type="InterPro" id="IPR017983">
    <property type="entry name" value="GPCR_2_secretin-like_CS"/>
</dbReference>
<keyword evidence="5 12" id="KW-1133">Transmembrane helix</keyword>
<evidence type="ECO:0000256" key="3">
    <source>
        <dbReference type="ARBA" id="ARBA00022475"/>
    </source>
</evidence>
<feature type="transmembrane region" description="Helical" evidence="12">
    <location>
        <begin position="367"/>
        <end position="392"/>
    </location>
</feature>
<evidence type="ECO:0000313" key="15">
    <source>
        <dbReference type="Proteomes" id="UP000887575"/>
    </source>
</evidence>
<feature type="domain" description="G-protein coupled receptors family 2 profile 1" evidence="13">
    <location>
        <begin position="117"/>
        <end position="203"/>
    </location>
</feature>
<keyword evidence="15" id="KW-1185">Reference proteome</keyword>
<dbReference type="GO" id="GO:0007166">
    <property type="term" value="P:cell surface receptor signaling pathway"/>
    <property type="evidence" value="ECO:0007669"/>
    <property type="project" value="InterPro"/>
</dbReference>
<name>A0AAF3EBH4_9BILA</name>
<dbReference type="InterPro" id="IPR017981">
    <property type="entry name" value="GPCR_2-like_7TM"/>
</dbReference>
<proteinExistence type="inferred from homology"/>
<dbReference type="SMART" id="SM00008">
    <property type="entry name" value="HormR"/>
    <property type="match status" value="1"/>
</dbReference>
<dbReference type="PROSITE" id="PS50227">
    <property type="entry name" value="G_PROTEIN_RECEP_F2_3"/>
    <property type="match status" value="1"/>
</dbReference>
<dbReference type="Pfam" id="PF00002">
    <property type="entry name" value="7tm_2"/>
    <property type="match status" value="1"/>
</dbReference>
<dbReference type="PROSITE" id="PS00650">
    <property type="entry name" value="G_PROTEIN_RECEP_F2_2"/>
    <property type="match status" value="1"/>
</dbReference>
<keyword evidence="7 12" id="KW-0472">Membrane</keyword>
<dbReference type="Proteomes" id="UP000887575">
    <property type="component" value="Unassembled WGS sequence"/>
</dbReference>
<evidence type="ECO:0000256" key="11">
    <source>
        <dbReference type="SAM" id="MobiDB-lite"/>
    </source>
</evidence>
<dbReference type="InterPro" id="IPR036445">
    <property type="entry name" value="GPCR_2_extracell_dom_sf"/>
</dbReference>
<dbReference type="PRINTS" id="PR00249">
    <property type="entry name" value="GPCRSECRETIN"/>
</dbReference>
<keyword evidence="6" id="KW-0297">G-protein coupled receptor</keyword>
<dbReference type="PANTHER" id="PTHR45620:SF42">
    <property type="entry name" value="G-PROTEIN COUPLED RECEPTOR SEB-2"/>
    <property type="match status" value="1"/>
</dbReference>
<evidence type="ECO:0000256" key="8">
    <source>
        <dbReference type="ARBA" id="ARBA00023170"/>
    </source>
</evidence>